<reference evidence="3 4" key="1">
    <citation type="submission" date="2019-12" db="EMBL/GenBank/DDBJ databases">
        <authorList>
            <person name="Scholz U."/>
            <person name="Mascher M."/>
            <person name="Fiebig A."/>
        </authorList>
    </citation>
    <scope>NUCLEOTIDE SEQUENCE</scope>
</reference>
<evidence type="ECO:0000256" key="1">
    <source>
        <dbReference type="SAM" id="MobiDB-lite"/>
    </source>
</evidence>
<feature type="region of interest" description="Disordered" evidence="1">
    <location>
        <begin position="439"/>
        <end position="467"/>
    </location>
</feature>
<dbReference type="InterPro" id="IPR005135">
    <property type="entry name" value="Endo/exonuclease/phosphatase"/>
</dbReference>
<dbReference type="InterPro" id="IPR050410">
    <property type="entry name" value="CCR4/nocturin_mRNA_transcr"/>
</dbReference>
<protein>
    <recommendedName>
        <fullName evidence="2">Endonuclease/exonuclease/phosphatase domain-containing protein</fullName>
    </recommendedName>
</protein>
<feature type="compositionally biased region" description="Polar residues" evidence="1">
    <location>
        <begin position="441"/>
        <end position="450"/>
    </location>
</feature>
<dbReference type="Proteomes" id="UP001189122">
    <property type="component" value="Unassembled WGS sequence"/>
</dbReference>
<dbReference type="SUPFAM" id="SSF56219">
    <property type="entry name" value="DNase I-like"/>
    <property type="match status" value="1"/>
</dbReference>
<dbReference type="EMBL" id="LR743604">
    <property type="protein sequence ID" value="CAA2633622.1"/>
    <property type="molecule type" value="Genomic_DNA"/>
</dbReference>
<name>A0A7I8JRB0_SPIIN</name>
<accession>A0A7I8JRB0</accession>
<dbReference type="Pfam" id="PF03372">
    <property type="entry name" value="Exo_endo_phos"/>
    <property type="match status" value="1"/>
</dbReference>
<organism evidence="3">
    <name type="scientific">Spirodela intermedia</name>
    <name type="common">Intermediate duckweed</name>
    <dbReference type="NCBI Taxonomy" id="51605"/>
    <lineage>
        <taxon>Eukaryota</taxon>
        <taxon>Viridiplantae</taxon>
        <taxon>Streptophyta</taxon>
        <taxon>Embryophyta</taxon>
        <taxon>Tracheophyta</taxon>
        <taxon>Spermatophyta</taxon>
        <taxon>Magnoliopsida</taxon>
        <taxon>Liliopsida</taxon>
        <taxon>Araceae</taxon>
        <taxon>Lemnoideae</taxon>
        <taxon>Spirodela</taxon>
    </lineage>
</organism>
<sequence length="781" mass="87041">MPGYLGHRLSIRHRLVRGSRLRHLRGIHRLFLTTLVSAIKLLNLMDPRTLEVYGDLCGRISVLVLHSAVLHLGNPGKGHIRRSDLIRRGPGCRPLTSGRFWGRFLSRVLERGRFTVLSYNILADYLARDHWSKLYFHIPPEVLDWEWRKSRLFIEFGLWSPDIMCLQEVDRFQDLEKELALRGYNGVWKMRTGDAVDGCAVFWRACRFVLRHEEHIEFAKLGLRDNVAQICVLEVRTLLNQAYSVSKIWDDAPVIICGDFNCTPKSPLYNFISEQKLNLSGLARNTVSGQYSPIYYPPRTFNQELGMKSHHSDKGITDNALQGIEMDGSDNSTTCEEKYSPTETSVDMLQPGDIVTSEEREGADSSRNASSQGVALPSTVDFQYPCSSGETLRSILDQHLVTTSGNIEAKADTIDLLHEVNSSTTHARLKEEFTGIEMTKDASNSSNNIPSRVGDKDGLTPHGVDNSSDSIPDVVILNRTSCQWISKAITFSSESIAVSPVGLPSDLERTILDVSRHNSHEDKNLDSCLDFATEDLSAGHTTEKVENLSTLSVQVMAERVTSYTVLDVTEAGISDISDGNAALEASSCPIDEGEEGSSDPTFLEELHGPSNVQESMEVLSGASFSSQWMRRSYPDPFLWTPMEITAASGNPETTSLEHNLKLKSAYTEVEDYAGTKDSNGEPKVTSYNRQFMGTVDYIWHSEGLQTVRVLDTIPQNVLRRTCGFPTRWLVDGTRWTDYPWSLALVSLSLSLPVDHDITPPDLVTNLKSLIGPSLPDTGPQL</sequence>
<gene>
    <name evidence="3" type="ORF">SI7747_17019112</name>
</gene>
<evidence type="ECO:0000313" key="4">
    <source>
        <dbReference type="Proteomes" id="UP001189122"/>
    </source>
</evidence>
<keyword evidence="4" id="KW-1185">Reference proteome</keyword>
<feature type="domain" description="Endonuclease/exonuclease/phosphatase" evidence="2">
    <location>
        <begin position="149"/>
        <end position="300"/>
    </location>
</feature>
<proteinExistence type="predicted"/>
<dbReference type="Gene3D" id="3.60.10.10">
    <property type="entry name" value="Endonuclease/exonuclease/phosphatase"/>
    <property type="match status" value="2"/>
</dbReference>
<evidence type="ECO:0000259" key="2">
    <source>
        <dbReference type="Pfam" id="PF03372"/>
    </source>
</evidence>
<dbReference type="GO" id="GO:0000175">
    <property type="term" value="F:3'-5'-RNA exonuclease activity"/>
    <property type="evidence" value="ECO:0007669"/>
    <property type="project" value="TreeGrafter"/>
</dbReference>
<dbReference type="EMBL" id="CACRZD030000017">
    <property type="protein sequence ID" value="CAA6672696.1"/>
    <property type="molecule type" value="Genomic_DNA"/>
</dbReference>
<dbReference type="InterPro" id="IPR036691">
    <property type="entry name" value="Endo/exonu/phosph_ase_sf"/>
</dbReference>
<dbReference type="PANTHER" id="PTHR12121">
    <property type="entry name" value="CARBON CATABOLITE REPRESSOR PROTEIN 4"/>
    <property type="match status" value="1"/>
</dbReference>
<evidence type="ECO:0000313" key="3">
    <source>
        <dbReference type="EMBL" id="CAA2633622.1"/>
    </source>
</evidence>
<dbReference type="AlphaFoldDB" id="A0A7I8JRB0"/>
<dbReference type="PANTHER" id="PTHR12121:SF85">
    <property type="entry name" value="CARBON CATABOLITE REPRESSOR PROTEIN 4 HOMOLOG 6"/>
    <property type="match status" value="1"/>
</dbReference>